<evidence type="ECO:0000256" key="8">
    <source>
        <dbReference type="ARBA" id="ARBA00023098"/>
    </source>
</evidence>
<dbReference type="InterPro" id="IPR027379">
    <property type="entry name" value="CLS_N"/>
</dbReference>
<organism evidence="15">
    <name type="scientific">Oceaniferula spumae</name>
    <dbReference type="NCBI Taxonomy" id="2979115"/>
    <lineage>
        <taxon>Bacteria</taxon>
        <taxon>Pseudomonadati</taxon>
        <taxon>Verrucomicrobiota</taxon>
        <taxon>Verrucomicrobiia</taxon>
        <taxon>Verrucomicrobiales</taxon>
        <taxon>Verrucomicrobiaceae</taxon>
        <taxon>Oceaniferula</taxon>
    </lineage>
</organism>
<evidence type="ECO:0000256" key="3">
    <source>
        <dbReference type="ARBA" id="ARBA00022516"/>
    </source>
</evidence>
<dbReference type="AlphaFoldDB" id="A0AAT9FNH0"/>
<keyword evidence="10" id="KW-0594">Phospholipid biosynthesis</keyword>
<evidence type="ECO:0000256" key="5">
    <source>
        <dbReference type="ARBA" id="ARBA00022692"/>
    </source>
</evidence>
<proteinExistence type="inferred from homology"/>
<dbReference type="InterPro" id="IPR030840">
    <property type="entry name" value="CL_synthase_A"/>
</dbReference>
<keyword evidence="4" id="KW-0808">Transferase</keyword>
<evidence type="ECO:0000259" key="14">
    <source>
        <dbReference type="PROSITE" id="PS50035"/>
    </source>
</evidence>
<protein>
    <recommendedName>
        <fullName evidence="12">Cardiolipin synthase</fullName>
        <ecNumber evidence="12">2.7.8.-</ecNumber>
    </recommendedName>
</protein>
<name>A0AAT9FNH0_9BACT</name>
<evidence type="ECO:0000256" key="4">
    <source>
        <dbReference type="ARBA" id="ARBA00022679"/>
    </source>
</evidence>
<accession>A0AAT9FNH0</accession>
<evidence type="ECO:0000256" key="9">
    <source>
        <dbReference type="ARBA" id="ARBA00023136"/>
    </source>
</evidence>
<dbReference type="PROSITE" id="PS50035">
    <property type="entry name" value="PLD"/>
    <property type="match status" value="2"/>
</dbReference>
<evidence type="ECO:0000256" key="7">
    <source>
        <dbReference type="ARBA" id="ARBA00022989"/>
    </source>
</evidence>
<keyword evidence="5 13" id="KW-0812">Transmembrane</keyword>
<keyword evidence="6" id="KW-0677">Repeat</keyword>
<dbReference type="Gene3D" id="3.30.870.10">
    <property type="entry name" value="Endonuclease Chain A"/>
    <property type="match status" value="2"/>
</dbReference>
<sequence length="481" mass="52954">MNPNVISTIFVCLHWLVVVGLSVRVIMRRAPVGVSLAWLVVISTTPGIGAFLYLLVGEKRLGKHRAAYMSASLKGISSWLHTLRKQEDAVKAPIDEQSEPMRLHAQQMLGIPALKGNSVEILSDFQTIFDSLIADIDAAQNSCHLGFYIWHEGGRVNDVVDALARAAARGVECLALADAIGSKSFLNSSQAKKLRSAGVTLTAALPTGFIRNMIVRRDLRNHRKVVVIDDAIAYTGSQNLADPRIFKTDSGVGAWVDAMVRIQGPIIAEFAGVFSFDWSLENGTSFEAPKPTEQITKHGNITAQVIPSGPGLRPEAIHQLFLTAIYSARRELIITTPYFVPEESILTALLSAATRGVEVTLIVPAKNDSLLVRFAGVAYFDDLMSAGVRIALFEGGLLHTKSITIDGSVSLFGSVNLDIRSLWLNFEISLFIYDAEFTNKLLQLQREYLNQSTMLDLEEWRQRPTLHRFTEDAFRLLGPLL</sequence>
<keyword evidence="9 13" id="KW-0472">Membrane</keyword>
<keyword evidence="11" id="KW-1208">Phospholipid metabolism</keyword>
<dbReference type="CDD" id="cd09152">
    <property type="entry name" value="PLDc_EcCLS_like_1"/>
    <property type="match status" value="1"/>
</dbReference>
<evidence type="ECO:0000256" key="1">
    <source>
        <dbReference type="ARBA" id="ARBA00004651"/>
    </source>
</evidence>
<feature type="transmembrane region" description="Helical" evidence="13">
    <location>
        <begin position="34"/>
        <end position="56"/>
    </location>
</feature>
<evidence type="ECO:0000313" key="15">
    <source>
        <dbReference type="EMBL" id="BDS07523.1"/>
    </source>
</evidence>
<dbReference type="InterPro" id="IPR022924">
    <property type="entry name" value="Cardiolipin_synthase"/>
</dbReference>
<dbReference type="GO" id="GO:0005886">
    <property type="term" value="C:plasma membrane"/>
    <property type="evidence" value="ECO:0007669"/>
    <property type="project" value="UniProtKB-SubCell"/>
</dbReference>
<evidence type="ECO:0000256" key="13">
    <source>
        <dbReference type="SAM" id="Phobius"/>
    </source>
</evidence>
<dbReference type="NCBIfam" id="TIGR04265">
    <property type="entry name" value="bac_cardiolipin"/>
    <property type="match status" value="1"/>
</dbReference>
<feature type="domain" description="PLD phosphodiesterase" evidence="14">
    <location>
        <begin position="217"/>
        <end position="244"/>
    </location>
</feature>
<dbReference type="Pfam" id="PF13396">
    <property type="entry name" value="PLDc_N"/>
    <property type="match status" value="1"/>
</dbReference>
<feature type="domain" description="PLD phosphodiesterase" evidence="14">
    <location>
        <begin position="394"/>
        <end position="421"/>
    </location>
</feature>
<dbReference type="InterPro" id="IPR001736">
    <property type="entry name" value="PLipase_D/transphosphatidylase"/>
</dbReference>
<dbReference type="CDD" id="cd09158">
    <property type="entry name" value="PLDc_EcCLS_like_2"/>
    <property type="match status" value="1"/>
</dbReference>
<evidence type="ECO:0000256" key="11">
    <source>
        <dbReference type="ARBA" id="ARBA00023264"/>
    </source>
</evidence>
<dbReference type="GO" id="GO:0008808">
    <property type="term" value="F:cardiolipin synthase activity"/>
    <property type="evidence" value="ECO:0007669"/>
    <property type="project" value="UniProtKB-UniRule"/>
</dbReference>
<dbReference type="GO" id="GO:0032049">
    <property type="term" value="P:cardiolipin biosynthetic process"/>
    <property type="evidence" value="ECO:0007669"/>
    <property type="project" value="UniProtKB-UniRule"/>
</dbReference>
<dbReference type="EMBL" id="AP026866">
    <property type="protein sequence ID" value="BDS07523.1"/>
    <property type="molecule type" value="Genomic_DNA"/>
</dbReference>
<comment type="subcellular location">
    <subcellularLocation>
        <location evidence="1">Cell membrane</location>
        <topology evidence="1">Multi-pass membrane protein</topology>
    </subcellularLocation>
</comment>
<evidence type="ECO:0000256" key="2">
    <source>
        <dbReference type="ARBA" id="ARBA00022475"/>
    </source>
</evidence>
<gene>
    <name evidence="15" type="primary">clsA</name>
    <name evidence="15" type="ORF">NT6N_25630</name>
</gene>
<keyword evidence="3" id="KW-0444">Lipid biosynthesis</keyword>
<dbReference type="PANTHER" id="PTHR21248:SF22">
    <property type="entry name" value="PHOSPHOLIPASE D"/>
    <property type="match status" value="1"/>
</dbReference>
<dbReference type="Pfam" id="PF13091">
    <property type="entry name" value="PLDc_2"/>
    <property type="match status" value="2"/>
</dbReference>
<keyword evidence="2" id="KW-1003">Cell membrane</keyword>
<dbReference type="EC" id="2.7.8.-" evidence="12"/>
<reference evidence="15" key="1">
    <citation type="submission" date="2024-07" db="EMBL/GenBank/DDBJ databases">
        <title>Complete genome sequence of Verrucomicrobiaceae bacterium NT6N.</title>
        <authorList>
            <person name="Huang C."/>
            <person name="Takami H."/>
            <person name="Hamasaki K."/>
        </authorList>
    </citation>
    <scope>NUCLEOTIDE SEQUENCE</scope>
    <source>
        <strain evidence="15">NT6N</strain>
    </source>
</reference>
<evidence type="ECO:0000256" key="6">
    <source>
        <dbReference type="ARBA" id="ARBA00022737"/>
    </source>
</evidence>
<feature type="transmembrane region" description="Helical" evidence="13">
    <location>
        <begin position="6"/>
        <end position="27"/>
    </location>
</feature>
<evidence type="ECO:0000256" key="12">
    <source>
        <dbReference type="NCBIfam" id="TIGR04265"/>
    </source>
</evidence>
<keyword evidence="8" id="KW-0443">Lipid metabolism</keyword>
<dbReference type="InterPro" id="IPR025202">
    <property type="entry name" value="PLD-like_dom"/>
</dbReference>
<evidence type="ECO:0000256" key="10">
    <source>
        <dbReference type="ARBA" id="ARBA00023209"/>
    </source>
</evidence>
<dbReference type="PANTHER" id="PTHR21248">
    <property type="entry name" value="CARDIOLIPIN SYNTHASE"/>
    <property type="match status" value="1"/>
</dbReference>
<dbReference type="KEGG" id="osu:NT6N_25630"/>
<dbReference type="SMART" id="SM00155">
    <property type="entry name" value="PLDc"/>
    <property type="match status" value="2"/>
</dbReference>
<dbReference type="HAMAP" id="MF_00190">
    <property type="entry name" value="Cardiolipin_synth_ClsA"/>
    <property type="match status" value="1"/>
</dbReference>
<keyword evidence="7 13" id="KW-1133">Transmembrane helix</keyword>
<dbReference type="SUPFAM" id="SSF56024">
    <property type="entry name" value="Phospholipase D/nuclease"/>
    <property type="match status" value="2"/>
</dbReference>